<proteinExistence type="predicted"/>
<name>A0ABT4B506_9ACTN</name>
<dbReference type="EMBL" id="JAPNTZ010000007">
    <property type="protein sequence ID" value="MCY1140698.1"/>
    <property type="molecule type" value="Genomic_DNA"/>
</dbReference>
<dbReference type="Proteomes" id="UP001151002">
    <property type="component" value="Unassembled WGS sequence"/>
</dbReference>
<evidence type="ECO:0000256" key="1">
    <source>
        <dbReference type="SAM" id="MobiDB-lite"/>
    </source>
</evidence>
<feature type="signal peptide" evidence="2">
    <location>
        <begin position="1"/>
        <end position="27"/>
    </location>
</feature>
<feature type="compositionally biased region" description="Low complexity" evidence="1">
    <location>
        <begin position="211"/>
        <end position="230"/>
    </location>
</feature>
<dbReference type="RefSeq" id="WP_267564963.1">
    <property type="nucleotide sequence ID" value="NZ_JAPNTZ010000007.1"/>
</dbReference>
<accession>A0ABT4B506</accession>
<evidence type="ECO:0000313" key="3">
    <source>
        <dbReference type="EMBL" id="MCY1140698.1"/>
    </source>
</evidence>
<keyword evidence="4" id="KW-1185">Reference proteome</keyword>
<evidence type="ECO:0000256" key="2">
    <source>
        <dbReference type="SAM" id="SignalP"/>
    </source>
</evidence>
<feature type="region of interest" description="Disordered" evidence="1">
    <location>
        <begin position="153"/>
        <end position="236"/>
    </location>
</feature>
<reference evidence="3" key="1">
    <citation type="submission" date="2022-11" db="EMBL/GenBank/DDBJ databases">
        <authorList>
            <person name="Somphong A."/>
            <person name="Phongsopitanun W."/>
        </authorList>
    </citation>
    <scope>NUCLEOTIDE SEQUENCE</scope>
    <source>
        <strain evidence="3">Pm04-4</strain>
    </source>
</reference>
<keyword evidence="2" id="KW-0732">Signal</keyword>
<evidence type="ECO:0000313" key="4">
    <source>
        <dbReference type="Proteomes" id="UP001151002"/>
    </source>
</evidence>
<comment type="caution">
    <text evidence="3">The sequence shown here is derived from an EMBL/GenBank/DDBJ whole genome shotgun (WGS) entry which is preliminary data.</text>
</comment>
<protein>
    <submittedName>
        <fullName evidence="3">Uncharacterized protein</fullName>
    </submittedName>
</protein>
<feature type="chain" id="PRO_5046232619" evidence="2">
    <location>
        <begin position="28"/>
        <end position="236"/>
    </location>
</feature>
<organism evidence="3 4">
    <name type="scientific">Paractinoplanes pyxinae</name>
    <dbReference type="NCBI Taxonomy" id="2997416"/>
    <lineage>
        <taxon>Bacteria</taxon>
        <taxon>Bacillati</taxon>
        <taxon>Actinomycetota</taxon>
        <taxon>Actinomycetes</taxon>
        <taxon>Micromonosporales</taxon>
        <taxon>Micromonosporaceae</taxon>
        <taxon>Paractinoplanes</taxon>
    </lineage>
</organism>
<sequence length="236" mass="24075">MRKRLVYGLVGTTVAAVVAAGTLTANAAWIIGGTANVKTRTVKIPKGTKPSVEDQSKAAVVSWSAQELVPGVKMDRYTVTAHSQDTPAKSAIVREVEASGGVSETVTFAAAEVAGGKWKWTVIPRYAKWVGAESGLSKALAFPAAPTAKAAETAPAAKTIAPTTVAPTPSQPTAETTSKPVTEPVITPPEVEPAPEPEKSDDKNVPPPASSPAVLEPVPAAPEPSASGSADEGIPK</sequence>
<gene>
    <name evidence="3" type="ORF">OWR29_22095</name>
</gene>
<feature type="compositionally biased region" description="Low complexity" evidence="1">
    <location>
        <begin position="153"/>
        <end position="168"/>
    </location>
</feature>